<protein>
    <recommendedName>
        <fullName evidence="3">Trp operon repressor</fullName>
    </recommendedName>
</protein>
<dbReference type="Proteomes" id="UP000069135">
    <property type="component" value="Chromosome"/>
</dbReference>
<evidence type="ECO:0000313" key="2">
    <source>
        <dbReference type="Proteomes" id="UP000069135"/>
    </source>
</evidence>
<dbReference type="Gene3D" id="1.10.1270.10">
    <property type="entry name" value="TrpR-like"/>
    <property type="match status" value="1"/>
</dbReference>
<dbReference type="EMBL" id="CP013065">
    <property type="protein sequence ID" value="ALM13433.1"/>
    <property type="molecule type" value="Genomic_DNA"/>
</dbReference>
<accession>A0A0S1SQZ6</accession>
<proteinExistence type="predicted"/>
<accession>A0A0S1SWX5</accession>
<evidence type="ECO:0000313" key="1">
    <source>
        <dbReference type="EMBL" id="ALM13433.1"/>
    </source>
</evidence>
<accession>A0A0S1SKB6</accession>
<dbReference type="GO" id="GO:0043565">
    <property type="term" value="F:sequence-specific DNA binding"/>
    <property type="evidence" value="ECO:0007669"/>
    <property type="project" value="InterPro"/>
</dbReference>
<dbReference type="PANTHER" id="PTHR40080">
    <property type="entry name" value="LMO1763 PROTEIN"/>
    <property type="match status" value="1"/>
</dbReference>
<dbReference type="InterPro" id="IPR010921">
    <property type="entry name" value="Trp_repressor/repl_initiator"/>
</dbReference>
<dbReference type="GO" id="GO:0003700">
    <property type="term" value="F:DNA-binding transcription factor activity"/>
    <property type="evidence" value="ECO:0007669"/>
    <property type="project" value="InterPro"/>
</dbReference>
<name>A0A0S1SLD5_9BACT</name>
<dbReference type="AlphaFoldDB" id="A0A0S1SLD5"/>
<accession>A0A0S1SLD5</accession>
<evidence type="ECO:0008006" key="3">
    <source>
        <dbReference type="Google" id="ProtNLM"/>
    </source>
</evidence>
<dbReference type="InterPro" id="IPR013368">
    <property type="entry name" value="YecD_YerC"/>
</dbReference>
<accession>A0A0S1SSF6</accession>
<dbReference type="PANTHER" id="PTHR40080:SF1">
    <property type="entry name" value="TRPR-LIKE PROTEIN YERC_YECD"/>
    <property type="match status" value="1"/>
</dbReference>
<dbReference type="Pfam" id="PF01371">
    <property type="entry name" value="Trp_repressor"/>
    <property type="match status" value="1"/>
</dbReference>
<organism evidence="1 2">
    <name type="scientific">Candidatus Peribacter riflensis</name>
    <dbReference type="NCBI Taxonomy" id="1735162"/>
    <lineage>
        <taxon>Bacteria</taxon>
        <taxon>Candidatus Peregrinibacteriota</taxon>
        <taxon>Candidatus Peribacteria</taxon>
        <taxon>Candidatus Peribacterales</taxon>
        <taxon>Candidatus Peribacteraceae</taxon>
        <taxon>Candidatus Peribacter</taxon>
    </lineage>
</organism>
<dbReference type="KEGG" id="prf:PeribacterA2_0760"/>
<dbReference type="SUPFAM" id="SSF48295">
    <property type="entry name" value="TrpR-like"/>
    <property type="match status" value="1"/>
</dbReference>
<sequence length="104" mass="11885">MNEVYFLLMSVPPKHLRDLYELFSSVRTPAEAKQLLADILTPQEMASVAERWQLIQELNKGTPQRDIAKKLGISISKITRGSRMLQFGSGGFGMFLEKMKKNRK</sequence>
<reference evidence="2" key="1">
    <citation type="submission" date="2015-10" db="EMBL/GenBank/DDBJ databases">
        <title>Analysis of five complete genome sequences for members of the class Peribacteria in the recently recognized Peregrinibacteria bacterial phylum.</title>
        <authorList>
            <person name="Anantharaman K."/>
            <person name="Brown C.T."/>
            <person name="Burstein D."/>
            <person name="Castelle C.J."/>
            <person name="Probst A.J."/>
            <person name="Thomas B.C."/>
            <person name="Williams K.H."/>
            <person name="Banfield J.F."/>
        </authorList>
    </citation>
    <scope>NUCLEOTIDE SEQUENCE [LARGE SCALE GENOMIC DNA]</scope>
</reference>
<gene>
    <name evidence="1" type="ORF">PeribacterD1_0762</name>
</gene>
<dbReference type="STRING" id="1735162.PeribacterB2_0762"/>
<dbReference type="InterPro" id="IPR038116">
    <property type="entry name" value="TrpR-like_sf"/>
</dbReference>
<reference evidence="1 2" key="2">
    <citation type="journal article" date="2016" name="PeerJ">
        <title>Analysis of five complete genome sequences for members of the class Peribacteria in the recently recognized Peregrinibacteria bacterial phylum.</title>
        <authorList>
            <person name="Anantharaman K."/>
            <person name="Brown C.T."/>
            <person name="Burstein D."/>
            <person name="Castelle C.J."/>
            <person name="Probst A.J."/>
            <person name="Thomas B.C."/>
            <person name="Williams K.H."/>
            <person name="Banfield J.F."/>
        </authorList>
    </citation>
    <scope>NUCLEOTIDE SEQUENCE [LARGE SCALE GENOMIC DNA]</scope>
    <source>
        <strain evidence="1">RIFOXYD1_FULL_PER-ii_59_16</strain>
    </source>
</reference>
<dbReference type="InterPro" id="IPR000831">
    <property type="entry name" value="Trp_repress"/>
</dbReference>